<dbReference type="InterPro" id="IPR036388">
    <property type="entry name" value="WH-like_DNA-bd_sf"/>
</dbReference>
<dbReference type="InterPro" id="IPR016032">
    <property type="entry name" value="Sig_transdc_resp-reg_C-effctor"/>
</dbReference>
<evidence type="ECO:0000256" key="2">
    <source>
        <dbReference type="ARBA" id="ARBA00023125"/>
    </source>
</evidence>
<dbReference type="Proteomes" id="UP000215059">
    <property type="component" value="Unassembled WGS sequence"/>
</dbReference>
<feature type="domain" description="HTH luxR-type" evidence="4">
    <location>
        <begin position="16"/>
        <end position="81"/>
    </location>
</feature>
<dbReference type="SUPFAM" id="SSF46894">
    <property type="entry name" value="C-terminal effector domain of the bipartite response regulators"/>
    <property type="match status" value="1"/>
</dbReference>
<dbReference type="PRINTS" id="PR00038">
    <property type="entry name" value="HTHLUXR"/>
</dbReference>
<dbReference type="Gene3D" id="1.10.10.10">
    <property type="entry name" value="Winged helix-like DNA-binding domain superfamily/Winged helix DNA-binding domain"/>
    <property type="match status" value="1"/>
</dbReference>
<gene>
    <name evidence="5" type="ORF">CGZ90_19615</name>
</gene>
<keyword evidence="1" id="KW-0805">Transcription regulation</keyword>
<keyword evidence="6" id="KW-1185">Reference proteome</keyword>
<keyword evidence="3" id="KW-0804">Transcription</keyword>
<accession>A0A235F5R4</accession>
<dbReference type="InterPro" id="IPR000792">
    <property type="entry name" value="Tscrpt_reg_LuxR_C"/>
</dbReference>
<dbReference type="GO" id="GO:0006355">
    <property type="term" value="P:regulation of DNA-templated transcription"/>
    <property type="evidence" value="ECO:0007669"/>
    <property type="project" value="InterPro"/>
</dbReference>
<dbReference type="EMBL" id="NOII01000065">
    <property type="protein sequence ID" value="OYD56045.1"/>
    <property type="molecule type" value="Genomic_DNA"/>
</dbReference>
<dbReference type="PROSITE" id="PS50043">
    <property type="entry name" value="HTH_LUXR_2"/>
    <property type="match status" value="1"/>
</dbReference>
<keyword evidence="2" id="KW-0238">DNA-binding</keyword>
<dbReference type="AlphaFoldDB" id="A0A235F5R4"/>
<evidence type="ECO:0000259" key="4">
    <source>
        <dbReference type="PROSITE" id="PS50043"/>
    </source>
</evidence>
<dbReference type="PANTHER" id="PTHR44688">
    <property type="entry name" value="DNA-BINDING TRANSCRIPTIONAL ACTIVATOR DEVR_DOSR"/>
    <property type="match status" value="1"/>
</dbReference>
<dbReference type="Pfam" id="PF00196">
    <property type="entry name" value="GerE"/>
    <property type="match status" value="1"/>
</dbReference>
<evidence type="ECO:0000256" key="3">
    <source>
        <dbReference type="ARBA" id="ARBA00023163"/>
    </source>
</evidence>
<comment type="caution">
    <text evidence="5">The sequence shown here is derived from an EMBL/GenBank/DDBJ whole genome shotgun (WGS) entry which is preliminary data.</text>
</comment>
<organism evidence="5 6">
    <name type="scientific">Fictibacillus aquaticus</name>
    <dbReference type="NCBI Taxonomy" id="2021314"/>
    <lineage>
        <taxon>Bacteria</taxon>
        <taxon>Bacillati</taxon>
        <taxon>Bacillota</taxon>
        <taxon>Bacilli</taxon>
        <taxon>Bacillales</taxon>
        <taxon>Fictibacillaceae</taxon>
        <taxon>Fictibacillus</taxon>
    </lineage>
</organism>
<dbReference type="PROSITE" id="PS00622">
    <property type="entry name" value="HTH_LUXR_1"/>
    <property type="match status" value="1"/>
</dbReference>
<evidence type="ECO:0000256" key="1">
    <source>
        <dbReference type="ARBA" id="ARBA00023015"/>
    </source>
</evidence>
<reference evidence="5 6" key="1">
    <citation type="submission" date="2017-07" db="EMBL/GenBank/DDBJ databases">
        <title>Fictibacillus sp. nov. GDSW-R2A3 Genome sequencing and assembly.</title>
        <authorList>
            <person name="Mayilraj S."/>
        </authorList>
    </citation>
    <scope>NUCLEOTIDE SEQUENCE [LARGE SCALE GENOMIC DNA]</scope>
    <source>
        <strain evidence="5 6">GDSW-R2A3</strain>
    </source>
</reference>
<dbReference type="SMART" id="SM00421">
    <property type="entry name" value="HTH_LUXR"/>
    <property type="match status" value="1"/>
</dbReference>
<sequence length="84" mass="9723">MPFLYKLTELGNITFDQLPSRILTRREWEVLQLLADGHNNKSISVRLFVSESTVKNHLSSIMRKLKVNDRTAAVIKALRNNWVS</sequence>
<name>A0A235F5R4_9BACL</name>
<dbReference type="GO" id="GO:0003677">
    <property type="term" value="F:DNA binding"/>
    <property type="evidence" value="ECO:0007669"/>
    <property type="project" value="UniProtKB-KW"/>
</dbReference>
<dbReference type="PANTHER" id="PTHR44688:SF16">
    <property type="entry name" value="DNA-BINDING TRANSCRIPTIONAL ACTIVATOR DEVR_DOSR"/>
    <property type="match status" value="1"/>
</dbReference>
<dbReference type="CDD" id="cd06170">
    <property type="entry name" value="LuxR_C_like"/>
    <property type="match status" value="1"/>
</dbReference>
<proteinExistence type="predicted"/>
<evidence type="ECO:0000313" key="6">
    <source>
        <dbReference type="Proteomes" id="UP000215059"/>
    </source>
</evidence>
<protein>
    <recommendedName>
        <fullName evidence="4">HTH luxR-type domain-containing protein</fullName>
    </recommendedName>
</protein>
<evidence type="ECO:0000313" key="5">
    <source>
        <dbReference type="EMBL" id="OYD56045.1"/>
    </source>
</evidence>